<evidence type="ECO:0000256" key="1">
    <source>
        <dbReference type="ARBA" id="ARBA00022837"/>
    </source>
</evidence>
<dbReference type="GO" id="GO:0005509">
    <property type="term" value="F:calcium ion binding"/>
    <property type="evidence" value="ECO:0007669"/>
    <property type="project" value="InterPro"/>
</dbReference>
<sequence length="36" mass="4404">MTKEDYKKRLIVFFSEKLDADKNGYISWDDYRLMAL</sequence>
<dbReference type="AlphaFoldDB" id="A0A8X6GL06"/>
<dbReference type="InterPro" id="IPR002048">
    <property type="entry name" value="EF_hand_dom"/>
</dbReference>
<proteinExistence type="predicted"/>
<evidence type="ECO:0000259" key="2">
    <source>
        <dbReference type="PROSITE" id="PS50222"/>
    </source>
</evidence>
<feature type="non-terminal residue" evidence="3">
    <location>
        <position position="1"/>
    </location>
</feature>
<accession>A0A8X6GL06</accession>
<dbReference type="SUPFAM" id="SSF47473">
    <property type="entry name" value="EF-hand"/>
    <property type="match status" value="1"/>
</dbReference>
<dbReference type="Proteomes" id="UP000887116">
    <property type="component" value="Unassembled WGS sequence"/>
</dbReference>
<keyword evidence="4" id="KW-1185">Reference proteome</keyword>
<dbReference type="PROSITE" id="PS50222">
    <property type="entry name" value="EF_HAND_2"/>
    <property type="match status" value="1"/>
</dbReference>
<evidence type="ECO:0000313" key="4">
    <source>
        <dbReference type="Proteomes" id="UP000887116"/>
    </source>
</evidence>
<dbReference type="InterPro" id="IPR011992">
    <property type="entry name" value="EF-hand-dom_pair"/>
</dbReference>
<dbReference type="InterPro" id="IPR018247">
    <property type="entry name" value="EF_Hand_1_Ca_BS"/>
</dbReference>
<gene>
    <name evidence="3" type="ORF">TNCT_687191</name>
</gene>
<comment type="caution">
    <text evidence="3">The sequence shown here is derived from an EMBL/GenBank/DDBJ whole genome shotgun (WGS) entry which is preliminary data.</text>
</comment>
<organism evidence="3 4">
    <name type="scientific">Trichonephila clavata</name>
    <name type="common">Joro spider</name>
    <name type="synonym">Nephila clavata</name>
    <dbReference type="NCBI Taxonomy" id="2740835"/>
    <lineage>
        <taxon>Eukaryota</taxon>
        <taxon>Metazoa</taxon>
        <taxon>Ecdysozoa</taxon>
        <taxon>Arthropoda</taxon>
        <taxon>Chelicerata</taxon>
        <taxon>Arachnida</taxon>
        <taxon>Araneae</taxon>
        <taxon>Araneomorphae</taxon>
        <taxon>Entelegynae</taxon>
        <taxon>Araneoidea</taxon>
        <taxon>Nephilidae</taxon>
        <taxon>Trichonephila</taxon>
    </lineage>
</organism>
<dbReference type="EMBL" id="BMAO01022827">
    <property type="protein sequence ID" value="GFQ84703.1"/>
    <property type="molecule type" value="Genomic_DNA"/>
</dbReference>
<keyword evidence="1" id="KW-0106">Calcium</keyword>
<protein>
    <recommendedName>
        <fullName evidence="2">EF-hand domain-containing protein</fullName>
    </recommendedName>
</protein>
<reference evidence="3" key="1">
    <citation type="submission" date="2020-07" db="EMBL/GenBank/DDBJ databases">
        <title>Multicomponent nature underlies the extraordinary mechanical properties of spider dragline silk.</title>
        <authorList>
            <person name="Kono N."/>
            <person name="Nakamura H."/>
            <person name="Mori M."/>
            <person name="Yoshida Y."/>
            <person name="Ohtoshi R."/>
            <person name="Malay A.D."/>
            <person name="Moran D.A.P."/>
            <person name="Tomita M."/>
            <person name="Numata K."/>
            <person name="Arakawa K."/>
        </authorList>
    </citation>
    <scope>NUCLEOTIDE SEQUENCE</scope>
</reference>
<feature type="domain" description="EF-hand" evidence="2">
    <location>
        <begin position="5"/>
        <end position="36"/>
    </location>
</feature>
<name>A0A8X6GL06_TRICU</name>
<dbReference type="PROSITE" id="PS00018">
    <property type="entry name" value="EF_HAND_1"/>
    <property type="match status" value="1"/>
</dbReference>
<evidence type="ECO:0000313" key="3">
    <source>
        <dbReference type="EMBL" id="GFQ84703.1"/>
    </source>
</evidence>